<dbReference type="InterPro" id="IPR029058">
    <property type="entry name" value="AB_hydrolase_fold"/>
</dbReference>
<dbReference type="InterPro" id="IPR050471">
    <property type="entry name" value="AB_hydrolase"/>
</dbReference>
<dbReference type="Gene3D" id="3.40.50.1820">
    <property type="entry name" value="alpha/beta hydrolase"/>
    <property type="match status" value="1"/>
</dbReference>
<reference evidence="2 3" key="1">
    <citation type="submission" date="2014-05" db="EMBL/GenBank/DDBJ databases">
        <title>Whole genome shotgun sequence of Rhizobium rhizogenes NBRC 13257.</title>
        <authorList>
            <person name="Katano-Makiyama Y."/>
            <person name="Hosoyama A."/>
            <person name="Hashimoto M."/>
            <person name="Hosoyama Y."/>
            <person name="Noguchi M."/>
            <person name="Tsuchikane K."/>
            <person name="Kimura A."/>
            <person name="Ohji S."/>
            <person name="Ichikawa N."/>
            <person name="Yamazoe A."/>
            <person name="Fujita N."/>
        </authorList>
    </citation>
    <scope>NUCLEOTIDE SEQUENCE [LARGE SCALE GENOMIC DNA]</scope>
    <source>
        <strain evidence="2 3">NBRC 13257</strain>
    </source>
</reference>
<dbReference type="GO" id="GO:0046503">
    <property type="term" value="P:glycerolipid catabolic process"/>
    <property type="evidence" value="ECO:0007669"/>
    <property type="project" value="TreeGrafter"/>
</dbReference>
<evidence type="ECO:0000259" key="1">
    <source>
        <dbReference type="Pfam" id="PF00561"/>
    </source>
</evidence>
<dbReference type="PANTHER" id="PTHR43433">
    <property type="entry name" value="HYDROLASE, ALPHA/BETA FOLD FAMILY PROTEIN"/>
    <property type="match status" value="1"/>
</dbReference>
<evidence type="ECO:0000313" key="3">
    <source>
        <dbReference type="Proteomes" id="UP000026941"/>
    </source>
</evidence>
<accession>A0AA87UAK1</accession>
<name>A0AA87UAK1_RHIRH</name>
<organism evidence="2 3">
    <name type="scientific">Rhizobium rhizogenes NBRC 13257</name>
    <dbReference type="NCBI Taxonomy" id="1220581"/>
    <lineage>
        <taxon>Bacteria</taxon>
        <taxon>Pseudomonadati</taxon>
        <taxon>Pseudomonadota</taxon>
        <taxon>Alphaproteobacteria</taxon>
        <taxon>Hyphomicrobiales</taxon>
        <taxon>Rhizobiaceae</taxon>
        <taxon>Rhizobium/Agrobacterium group</taxon>
        <taxon>Rhizobium</taxon>
    </lineage>
</organism>
<protein>
    <recommendedName>
        <fullName evidence="1">AB hydrolase-1 domain-containing protein</fullName>
    </recommendedName>
</protein>
<dbReference type="Proteomes" id="UP000026941">
    <property type="component" value="Unassembled WGS sequence"/>
</dbReference>
<feature type="domain" description="AB hydrolase-1" evidence="1">
    <location>
        <begin position="37"/>
        <end position="266"/>
    </location>
</feature>
<dbReference type="SUPFAM" id="SSF53474">
    <property type="entry name" value="alpha/beta-Hydrolases"/>
    <property type="match status" value="1"/>
</dbReference>
<dbReference type="Pfam" id="PF00561">
    <property type="entry name" value="Abhydrolase_1"/>
    <property type="match status" value="1"/>
</dbReference>
<dbReference type="PRINTS" id="PR00111">
    <property type="entry name" value="ABHYDROLASE"/>
</dbReference>
<gene>
    <name evidence="2" type="ORF">RRH01S_08_02210</name>
</gene>
<dbReference type="PANTHER" id="PTHR43433:SF5">
    <property type="entry name" value="AB HYDROLASE-1 DOMAIN-CONTAINING PROTEIN"/>
    <property type="match status" value="1"/>
</dbReference>
<dbReference type="AlphaFoldDB" id="A0AA87UAK1"/>
<dbReference type="RefSeq" id="WP_042473836.1">
    <property type="nucleotide sequence ID" value="NZ_BAYX01000008.1"/>
</dbReference>
<dbReference type="GO" id="GO:0004806">
    <property type="term" value="F:triacylglycerol lipase activity"/>
    <property type="evidence" value="ECO:0007669"/>
    <property type="project" value="TreeGrafter"/>
</dbReference>
<comment type="caution">
    <text evidence="2">The sequence shown here is derived from an EMBL/GenBank/DDBJ whole genome shotgun (WGS) entry which is preliminary data.</text>
</comment>
<proteinExistence type="predicted"/>
<dbReference type="EMBL" id="BAYX01000008">
    <property type="protein sequence ID" value="GAJ94483.1"/>
    <property type="molecule type" value="Genomic_DNA"/>
</dbReference>
<evidence type="ECO:0000313" key="2">
    <source>
        <dbReference type="EMBL" id="GAJ94483.1"/>
    </source>
</evidence>
<sequence>MSERIIMADGVEIATQVFGDPTDQPTLLMMGAMASMLWWPEAFCRRLAAQGRYVIRYDNRDTGLSTFYEPGSSPYTMDDMAEDAVHVLDAYGIGSAHLVAMSLGGMIAQIATLAHPARVRTLTLISTTPIGIDTSALPQTSDSYMEHAAAGESIDWTDNAQVIDFIVKDTRMIAGTAHPYDEAGARNLVERDVKRAQNFVSATNHFMLKGGEAWKNKLSELAAPLLIIHGTADPIFPVEHGELLAETIEGAKLLRLEGGGHEIHPEDWDEIIAAIDAHTGAQRR</sequence>
<dbReference type="InterPro" id="IPR000073">
    <property type="entry name" value="AB_hydrolase_1"/>
</dbReference>